<feature type="coiled-coil region" evidence="5">
    <location>
        <begin position="259"/>
        <end position="286"/>
    </location>
</feature>
<evidence type="ECO:0000313" key="8">
    <source>
        <dbReference type="EMBL" id="GAT44645.1"/>
    </source>
</evidence>
<dbReference type="PROSITE" id="PS51999">
    <property type="entry name" value="ZF_GRF"/>
    <property type="match status" value="1"/>
</dbReference>
<evidence type="ECO:0000256" key="3">
    <source>
        <dbReference type="ARBA" id="ARBA00022833"/>
    </source>
</evidence>
<evidence type="ECO:0000256" key="4">
    <source>
        <dbReference type="PROSITE-ProRule" id="PRU01343"/>
    </source>
</evidence>
<sequence>MSQPPLRNVGEVRCNLHPDAGVLNRLISHSARNPNRPYYKCFQKQPNECGFFQWEDQLPEVAAAPSSSQNTRTTPPSAQRQPISPPVTPNRKRPAESQLGPSSSKSRQTSSTPNAAQIRLNAMRRATGHPIEENDIEEITTVAPSSRSTFPSWFNPSSPSTPLHTPGRIGKTALSKSDHDDGRSTSSEDIDAELLFEASQEGPLPSGSSTAAGGSVPRGSMALSSRPADEIRPSAVVGQDASPGVRSLKRRVLASEKLNEAYLFKIERLDEEIQDLREQLREARSHVL</sequence>
<keyword evidence="3" id="KW-0862">Zinc</keyword>
<dbReference type="Pfam" id="PF06839">
    <property type="entry name" value="Zn_ribbon_GRF"/>
    <property type="match status" value="1"/>
</dbReference>
<dbReference type="EMBL" id="DF839922">
    <property type="protein sequence ID" value="GAT44645.1"/>
    <property type="molecule type" value="Genomic_DNA"/>
</dbReference>
<feature type="region of interest" description="Disordered" evidence="6">
    <location>
        <begin position="62"/>
        <end position="114"/>
    </location>
</feature>
<dbReference type="Proteomes" id="UP000815677">
    <property type="component" value="Unassembled WGS sequence"/>
</dbReference>
<gene>
    <name evidence="8" type="ORF">MCHLO_02260</name>
</gene>
<feature type="region of interest" description="Disordered" evidence="6">
    <location>
        <begin position="199"/>
        <end position="242"/>
    </location>
</feature>
<feature type="compositionally biased region" description="Polar residues" evidence="6">
    <location>
        <begin position="65"/>
        <end position="82"/>
    </location>
</feature>
<evidence type="ECO:0000313" key="9">
    <source>
        <dbReference type="Proteomes" id="UP000815677"/>
    </source>
</evidence>
<evidence type="ECO:0000256" key="5">
    <source>
        <dbReference type="SAM" id="Coils"/>
    </source>
</evidence>
<keyword evidence="1" id="KW-0479">Metal-binding</keyword>
<keyword evidence="2 4" id="KW-0863">Zinc-finger</keyword>
<feature type="domain" description="GRF-type" evidence="7">
    <location>
        <begin position="14"/>
        <end position="58"/>
    </location>
</feature>
<proteinExistence type="predicted"/>
<reference evidence="8" key="1">
    <citation type="submission" date="2014-09" db="EMBL/GenBank/DDBJ databases">
        <title>Genome sequence of the luminous mushroom Mycena chlorophos for searching fungal bioluminescence genes.</title>
        <authorList>
            <person name="Tanaka Y."/>
            <person name="Kasuga D."/>
            <person name="Oba Y."/>
            <person name="Hase S."/>
            <person name="Sato K."/>
            <person name="Oba Y."/>
            <person name="Sakakibara Y."/>
        </authorList>
    </citation>
    <scope>NUCLEOTIDE SEQUENCE</scope>
</reference>
<feature type="compositionally biased region" description="Low complexity" evidence="6">
    <location>
        <begin position="102"/>
        <end position="111"/>
    </location>
</feature>
<evidence type="ECO:0000256" key="2">
    <source>
        <dbReference type="ARBA" id="ARBA00022771"/>
    </source>
</evidence>
<evidence type="ECO:0000259" key="7">
    <source>
        <dbReference type="PROSITE" id="PS51999"/>
    </source>
</evidence>
<keyword evidence="5" id="KW-0175">Coiled coil</keyword>
<protein>
    <recommendedName>
        <fullName evidence="7">GRF-type domain-containing protein</fullName>
    </recommendedName>
</protein>
<evidence type="ECO:0000256" key="6">
    <source>
        <dbReference type="SAM" id="MobiDB-lite"/>
    </source>
</evidence>
<organism evidence="8 9">
    <name type="scientific">Mycena chlorophos</name>
    <name type="common">Agaric fungus</name>
    <name type="synonym">Agaricus chlorophos</name>
    <dbReference type="NCBI Taxonomy" id="658473"/>
    <lineage>
        <taxon>Eukaryota</taxon>
        <taxon>Fungi</taxon>
        <taxon>Dikarya</taxon>
        <taxon>Basidiomycota</taxon>
        <taxon>Agaricomycotina</taxon>
        <taxon>Agaricomycetes</taxon>
        <taxon>Agaricomycetidae</taxon>
        <taxon>Agaricales</taxon>
        <taxon>Marasmiineae</taxon>
        <taxon>Mycenaceae</taxon>
        <taxon>Mycena</taxon>
    </lineage>
</organism>
<accession>A0ABQ0L0G0</accession>
<name>A0ABQ0L0G0_MYCCL</name>
<dbReference type="InterPro" id="IPR010666">
    <property type="entry name" value="Znf_GRF"/>
</dbReference>
<evidence type="ECO:0000256" key="1">
    <source>
        <dbReference type="ARBA" id="ARBA00022723"/>
    </source>
</evidence>
<keyword evidence="9" id="KW-1185">Reference proteome</keyword>
<feature type="compositionally biased region" description="Polar residues" evidence="6">
    <location>
        <begin position="142"/>
        <end position="163"/>
    </location>
</feature>
<feature type="region of interest" description="Disordered" evidence="6">
    <location>
        <begin position="128"/>
        <end position="187"/>
    </location>
</feature>